<organism evidence="2 3">
    <name type="scientific">Caenorhabditis japonica</name>
    <dbReference type="NCBI Taxonomy" id="281687"/>
    <lineage>
        <taxon>Eukaryota</taxon>
        <taxon>Metazoa</taxon>
        <taxon>Ecdysozoa</taxon>
        <taxon>Nematoda</taxon>
        <taxon>Chromadorea</taxon>
        <taxon>Rhabditida</taxon>
        <taxon>Rhabditina</taxon>
        <taxon>Rhabditomorpha</taxon>
        <taxon>Rhabditoidea</taxon>
        <taxon>Rhabditidae</taxon>
        <taxon>Peloderinae</taxon>
        <taxon>Caenorhabditis</taxon>
    </lineage>
</organism>
<reference evidence="3" key="1">
    <citation type="submission" date="2010-08" db="EMBL/GenBank/DDBJ databases">
        <authorList>
            <consortium name="Caenorhabditis japonica Sequencing Consortium"/>
            <person name="Wilson R.K."/>
        </authorList>
    </citation>
    <scope>NUCLEOTIDE SEQUENCE [LARGE SCALE GENOMIC DNA]</scope>
    <source>
        <strain evidence="3">DF5081</strain>
    </source>
</reference>
<accession>A0A8R1I3C2</accession>
<dbReference type="EnsemblMetazoa" id="CJA18078.1">
    <property type="protein sequence ID" value="CJA18078.1"/>
    <property type="gene ID" value="WBGene00137282"/>
</dbReference>
<feature type="compositionally biased region" description="Pro residues" evidence="1">
    <location>
        <begin position="24"/>
        <end position="39"/>
    </location>
</feature>
<evidence type="ECO:0000313" key="2">
    <source>
        <dbReference type="EnsemblMetazoa" id="CJA18078.1"/>
    </source>
</evidence>
<feature type="compositionally biased region" description="Basic and acidic residues" evidence="1">
    <location>
        <begin position="133"/>
        <end position="161"/>
    </location>
</feature>
<keyword evidence="3" id="KW-1185">Reference proteome</keyword>
<dbReference type="AlphaFoldDB" id="A0A8R1I3C2"/>
<proteinExistence type="predicted"/>
<reference evidence="2" key="2">
    <citation type="submission" date="2022-06" db="UniProtKB">
        <authorList>
            <consortium name="EnsemblMetazoa"/>
        </authorList>
    </citation>
    <scope>IDENTIFICATION</scope>
    <source>
        <strain evidence="2">DF5081</strain>
    </source>
</reference>
<dbReference type="Proteomes" id="UP000005237">
    <property type="component" value="Unassembled WGS sequence"/>
</dbReference>
<feature type="region of interest" description="Disordered" evidence="1">
    <location>
        <begin position="21"/>
        <end position="40"/>
    </location>
</feature>
<evidence type="ECO:0000313" key="3">
    <source>
        <dbReference type="Proteomes" id="UP000005237"/>
    </source>
</evidence>
<feature type="region of interest" description="Disordered" evidence="1">
    <location>
        <begin position="132"/>
        <end position="161"/>
    </location>
</feature>
<protein>
    <submittedName>
        <fullName evidence="2">Uncharacterized protein</fullName>
    </submittedName>
</protein>
<evidence type="ECO:0000256" key="1">
    <source>
        <dbReference type="SAM" id="MobiDB-lite"/>
    </source>
</evidence>
<name>A0A8R1I3C2_CAEJA</name>
<sequence>MYPPPPPPSYQIAPMYSMPSFVVPSPPIPPPPSPQPPPQVLTAPIPLASIQEDQFSEVTDSSLTMMSMTATETSFFDPIEPSRLQINNFVSSSDYDGTEAAPEMTTWEEPEYKQGDQMDIAADVVIEDIATSDVEKSEKMEEIEQKMDEKSDVSKVRFDQS</sequence>